<protein>
    <submittedName>
        <fullName evidence="1">Uncharacterized protein</fullName>
    </submittedName>
</protein>
<keyword evidence="2" id="KW-1185">Reference proteome</keyword>
<dbReference type="KEGG" id="cyj:Cyan7822_6713"/>
<dbReference type="EMBL" id="CP002201">
    <property type="protein sequence ID" value="ADN18394.1"/>
    <property type="molecule type" value="Genomic_DNA"/>
</dbReference>
<geneLocation type="plasmid" evidence="1 2">
    <name>Cy782203</name>
</geneLocation>
<reference evidence="2" key="1">
    <citation type="journal article" date="2011" name="MBio">
        <title>Novel metabolic attributes of the genus Cyanothece, comprising a group of unicellular nitrogen-fixing Cyanobacteria.</title>
        <authorList>
            <person name="Bandyopadhyay A."/>
            <person name="Elvitigala T."/>
            <person name="Welsh E."/>
            <person name="Stockel J."/>
            <person name="Liberton M."/>
            <person name="Min H."/>
            <person name="Sherman L.A."/>
            <person name="Pakrasi H.B."/>
        </authorList>
    </citation>
    <scope>NUCLEOTIDE SEQUENCE [LARGE SCALE GENOMIC DNA]</scope>
    <source>
        <strain evidence="2">PCC 7822</strain>
        <plasmid evidence="2">Cy782203</plasmid>
    </source>
</reference>
<gene>
    <name evidence="1" type="ordered locus">Cyan7822_6713</name>
</gene>
<sequence>MILSRSQQLLTILFLISYLISGSGYSPPPTSGEAEKAKASSSRGCPVPQGDLSLLVSSENSIETYYPRPNLLFEYNTGDREETFLFVIRDAELKPVYSQTIEIQGEGTLLIKVQADLFPNTLYKIVAGLLCQESVINAKALEVKLNRTNQITQLDQIVNQYLSKNND</sequence>
<accession>E0UN64</accession>
<dbReference type="HOGENOM" id="CLU_1591788_0_0_3"/>
<evidence type="ECO:0000313" key="1">
    <source>
        <dbReference type="EMBL" id="ADN18394.1"/>
    </source>
</evidence>
<dbReference type="OrthoDB" id="429381at2"/>
<evidence type="ECO:0000313" key="2">
    <source>
        <dbReference type="Proteomes" id="UP000008206"/>
    </source>
</evidence>
<dbReference type="Proteomes" id="UP000008206">
    <property type="component" value="Plasmid Cy782203"/>
</dbReference>
<organism evidence="1 2">
    <name type="scientific">Gloeothece verrucosa (strain PCC 7822)</name>
    <name type="common">Cyanothece sp. (strain PCC 7822)</name>
    <dbReference type="NCBI Taxonomy" id="497965"/>
    <lineage>
        <taxon>Bacteria</taxon>
        <taxon>Bacillati</taxon>
        <taxon>Cyanobacteriota</taxon>
        <taxon>Cyanophyceae</taxon>
        <taxon>Oscillatoriophycideae</taxon>
        <taxon>Chroococcales</taxon>
        <taxon>Aphanothecaceae</taxon>
        <taxon>Gloeothece</taxon>
        <taxon>Gloeothece verrucosa</taxon>
    </lineage>
</organism>
<dbReference type="AlphaFoldDB" id="E0UN64"/>
<proteinExistence type="predicted"/>
<keyword evidence="1" id="KW-0614">Plasmid</keyword>
<name>E0UN64_GLOV7</name>